<dbReference type="RefSeq" id="WP_203683797.1">
    <property type="nucleotide sequence ID" value="NZ_BOMW01000063.1"/>
</dbReference>
<dbReference type="EMBL" id="BOMW01000063">
    <property type="protein sequence ID" value="GIF08435.1"/>
    <property type="molecule type" value="Genomic_DNA"/>
</dbReference>
<dbReference type="AlphaFoldDB" id="A0A919NCW8"/>
<keyword evidence="3" id="KW-1185">Reference proteome</keyword>
<organism evidence="2 3">
    <name type="scientific">Actinoplanes siamensis</name>
    <dbReference type="NCBI Taxonomy" id="1223317"/>
    <lineage>
        <taxon>Bacteria</taxon>
        <taxon>Bacillati</taxon>
        <taxon>Actinomycetota</taxon>
        <taxon>Actinomycetes</taxon>
        <taxon>Micromonosporales</taxon>
        <taxon>Micromonosporaceae</taxon>
        <taxon>Actinoplanes</taxon>
    </lineage>
</organism>
<name>A0A919NCW8_9ACTN</name>
<keyword evidence="1" id="KW-0472">Membrane</keyword>
<comment type="caution">
    <text evidence="2">The sequence shown here is derived from an EMBL/GenBank/DDBJ whole genome shotgun (WGS) entry which is preliminary data.</text>
</comment>
<evidence type="ECO:0000256" key="1">
    <source>
        <dbReference type="SAM" id="Phobius"/>
    </source>
</evidence>
<accession>A0A919NCW8</accession>
<evidence type="ECO:0000313" key="3">
    <source>
        <dbReference type="Proteomes" id="UP000629619"/>
    </source>
</evidence>
<reference evidence="2" key="1">
    <citation type="submission" date="2021-01" db="EMBL/GenBank/DDBJ databases">
        <title>Whole genome shotgun sequence of Actinoplanes siamensis NBRC 109076.</title>
        <authorList>
            <person name="Komaki H."/>
            <person name="Tamura T."/>
        </authorList>
    </citation>
    <scope>NUCLEOTIDE SEQUENCE</scope>
    <source>
        <strain evidence="2">NBRC 109076</strain>
    </source>
</reference>
<proteinExistence type="predicted"/>
<keyword evidence="1" id="KW-1133">Transmembrane helix</keyword>
<keyword evidence="1" id="KW-0812">Transmembrane</keyword>
<feature type="transmembrane region" description="Helical" evidence="1">
    <location>
        <begin position="45"/>
        <end position="64"/>
    </location>
</feature>
<sequence>MAQDAPRRVPTRADGWRPDDPVLNGLIHKSIEQAYRRTAETGSMTAFFGGGIVLTVLGVILAAGTDNPTLAAGVVVVLAAGGLMYAGLNAPESKLDPIRILDVLGGPGNLPAGYLVYPAAWRAGMPEFLARVSDRQLAVAARLCREHPGSVADLVRLVATAEAHAHEHAWGRPVTEAEVHRFAQRATAEWARIAPVSMNAQAG</sequence>
<gene>
    <name evidence="2" type="ORF">Asi03nite_59730</name>
</gene>
<feature type="transmembrane region" description="Helical" evidence="1">
    <location>
        <begin position="70"/>
        <end position="88"/>
    </location>
</feature>
<protein>
    <submittedName>
        <fullName evidence="2">Uncharacterized protein</fullName>
    </submittedName>
</protein>
<evidence type="ECO:0000313" key="2">
    <source>
        <dbReference type="EMBL" id="GIF08435.1"/>
    </source>
</evidence>
<dbReference type="Proteomes" id="UP000629619">
    <property type="component" value="Unassembled WGS sequence"/>
</dbReference>